<feature type="transmembrane region" description="Helical" evidence="1">
    <location>
        <begin position="226"/>
        <end position="258"/>
    </location>
</feature>
<feature type="transmembrane region" description="Helical" evidence="1">
    <location>
        <begin position="270"/>
        <end position="295"/>
    </location>
</feature>
<keyword evidence="3" id="KW-1185">Reference proteome</keyword>
<evidence type="ECO:0000313" key="3">
    <source>
        <dbReference type="Proteomes" id="UP000092993"/>
    </source>
</evidence>
<keyword evidence="1" id="KW-1133">Transmembrane helix</keyword>
<accession>A0A1C7LR75</accession>
<dbReference type="AlphaFoldDB" id="A0A1C7LR75"/>
<feature type="transmembrane region" description="Helical" evidence="1">
    <location>
        <begin position="117"/>
        <end position="142"/>
    </location>
</feature>
<comment type="caution">
    <text evidence="2">The sequence shown here is derived from an EMBL/GenBank/DDBJ whole genome shotgun (WGS) entry which is preliminary data.</text>
</comment>
<gene>
    <name evidence="2" type="ORF">A0H81_14782</name>
</gene>
<evidence type="ECO:0000256" key="1">
    <source>
        <dbReference type="SAM" id="Phobius"/>
    </source>
</evidence>
<dbReference type="OrthoDB" id="2796825at2759"/>
<dbReference type="EMBL" id="LUGG01000047">
    <property type="protein sequence ID" value="OBZ65274.1"/>
    <property type="molecule type" value="Genomic_DNA"/>
</dbReference>
<feature type="transmembrane region" description="Helical" evidence="1">
    <location>
        <begin position="154"/>
        <end position="171"/>
    </location>
</feature>
<keyword evidence="1" id="KW-0472">Membrane</keyword>
<name>A0A1C7LR75_GRIFR</name>
<organism evidence="2 3">
    <name type="scientific">Grifola frondosa</name>
    <name type="common">Maitake</name>
    <name type="synonym">Polyporus frondosus</name>
    <dbReference type="NCBI Taxonomy" id="5627"/>
    <lineage>
        <taxon>Eukaryota</taxon>
        <taxon>Fungi</taxon>
        <taxon>Dikarya</taxon>
        <taxon>Basidiomycota</taxon>
        <taxon>Agaricomycotina</taxon>
        <taxon>Agaricomycetes</taxon>
        <taxon>Polyporales</taxon>
        <taxon>Grifolaceae</taxon>
        <taxon>Grifola</taxon>
    </lineage>
</organism>
<protein>
    <submittedName>
        <fullName evidence="2">Uncharacterized protein</fullName>
    </submittedName>
</protein>
<dbReference type="Proteomes" id="UP000092993">
    <property type="component" value="Unassembled WGS sequence"/>
</dbReference>
<evidence type="ECO:0000313" key="2">
    <source>
        <dbReference type="EMBL" id="OBZ65274.1"/>
    </source>
</evidence>
<reference evidence="2 3" key="1">
    <citation type="submission" date="2016-03" db="EMBL/GenBank/DDBJ databases">
        <title>Whole genome sequencing of Grifola frondosa 9006-11.</title>
        <authorList>
            <person name="Min B."/>
            <person name="Park H."/>
            <person name="Kim J.-G."/>
            <person name="Cho H."/>
            <person name="Oh Y.-L."/>
            <person name="Kong W.-S."/>
            <person name="Choi I.-G."/>
        </authorList>
    </citation>
    <scope>NUCLEOTIDE SEQUENCE [LARGE SCALE GENOMIC DNA]</scope>
    <source>
        <strain evidence="2 3">9006-11</strain>
    </source>
</reference>
<sequence>MEPAVHGVNLSTVLHGILKFDNKPTIAGTECDCAIKQGSKPVLCTWNKYQWIVDRHISSDVSVPVFQNIHENHRKIELSRLKTPRVNAPRTLANNMSVTLADPSQAPYDVEANRIVLVGYCLGCIGYGISSTLFILCSRALYHRVRKNRTSAMLMVYICIMFLLSSLGNAFDIEQVTLGFVEYRDYPGGFYQSEIPLNRTWLFNGSHILFIISSVLQDSLLLYRFWIIYSGNFIILFLPTLMFVGITISSCVFIGAFMRDDSDFLAKSSVSIGLVQVSISLAFNVLVTAMIVPYIRHLGSWPSPPMGLGIRCLLFFFPFSARSRRLLHSLSFSAWLKVARGRKIPLLPPTRRTSDLLLSSVIQKIRMPRRRGLE</sequence>
<proteinExistence type="predicted"/>
<keyword evidence="1" id="KW-0812">Transmembrane</keyword>